<gene>
    <name evidence="4" type="ORF">OSB04_019574</name>
</gene>
<dbReference type="EMBL" id="JARYMX010000005">
    <property type="protein sequence ID" value="KAJ9547031.1"/>
    <property type="molecule type" value="Genomic_DNA"/>
</dbReference>
<feature type="coiled-coil region" evidence="1">
    <location>
        <begin position="112"/>
        <end position="139"/>
    </location>
</feature>
<protein>
    <recommendedName>
        <fullName evidence="3">DUF8039 domain-containing protein</fullName>
    </recommendedName>
</protein>
<keyword evidence="2" id="KW-0812">Transmembrane</keyword>
<proteinExistence type="predicted"/>
<dbReference type="PANTHER" id="PTHR33018">
    <property type="entry name" value="OS10G0338966 PROTEIN-RELATED"/>
    <property type="match status" value="1"/>
</dbReference>
<dbReference type="PANTHER" id="PTHR33018:SF34">
    <property type="entry name" value="OS02G0472350 PROTEIN"/>
    <property type="match status" value="1"/>
</dbReference>
<keyword evidence="2" id="KW-1133">Transmembrane helix</keyword>
<evidence type="ECO:0000313" key="4">
    <source>
        <dbReference type="EMBL" id="KAJ9547031.1"/>
    </source>
</evidence>
<keyword evidence="1" id="KW-0175">Coiled coil</keyword>
<keyword evidence="2" id="KW-0472">Membrane</keyword>
<feature type="domain" description="DUF8039" evidence="3">
    <location>
        <begin position="240"/>
        <end position="321"/>
    </location>
</feature>
<reference evidence="4" key="1">
    <citation type="submission" date="2023-03" db="EMBL/GenBank/DDBJ databases">
        <title>Chromosome-scale reference genome and RAD-based genetic map of yellow starthistle (Centaurea solstitialis) reveal putative structural variation and QTLs associated with invader traits.</title>
        <authorList>
            <person name="Reatini B."/>
            <person name="Cang F.A."/>
            <person name="Jiang Q."/>
            <person name="Mckibben M.T.W."/>
            <person name="Barker M.S."/>
            <person name="Rieseberg L.H."/>
            <person name="Dlugosch K.M."/>
        </authorList>
    </citation>
    <scope>NUCLEOTIDE SEQUENCE</scope>
    <source>
        <strain evidence="4">CAN-66</strain>
        <tissue evidence="4">Leaf</tissue>
    </source>
</reference>
<evidence type="ECO:0000256" key="2">
    <source>
        <dbReference type="SAM" id="Phobius"/>
    </source>
</evidence>
<dbReference type="AlphaFoldDB" id="A0AA38T233"/>
<dbReference type="Pfam" id="PF26133">
    <property type="entry name" value="DUF8039"/>
    <property type="match status" value="1"/>
</dbReference>
<evidence type="ECO:0000256" key="1">
    <source>
        <dbReference type="SAM" id="Coils"/>
    </source>
</evidence>
<name>A0AA38T233_9ASTR</name>
<accession>A0AA38T233</accession>
<evidence type="ECO:0000259" key="3">
    <source>
        <dbReference type="Pfam" id="PF26133"/>
    </source>
</evidence>
<sequence length="379" mass="42732">MVVVLGGDGFGWLWVAMVLGGGYGLRCFWVVVLNGVAVVLDGGDGSQRQRFSMAMGIDGDGIERWLPNSHEKEIVEGSVKPDQVFGKDHSECVGRGGRGVTPTKYFNIPRYKGSLNERIDELEKQLDVERQQSESAIEQVKHLSTKIKLEDEKYKQLSATVKEQDLKFDAFRRRSCHQREAVAGEEGVTGGRVGFRVRVLDCQPYSQRSSRFRKEPSNVIMSSHLKSQENENMASQVVPTKDPMTCQLAYSSLRNIVARGRVYYSSKIQTIYGVTLEDNCCIVSIDESVKPTSFLPIEVGERKTVGDAIHSSVAWPNYLVEEPTSSEHAEKQNPKKRKKTYTIVDELKNPKHTRNTHQSVWVLEVTSFKSAPWSLRHEH</sequence>
<dbReference type="Proteomes" id="UP001172457">
    <property type="component" value="Chromosome 5"/>
</dbReference>
<comment type="caution">
    <text evidence="4">The sequence shown here is derived from an EMBL/GenBank/DDBJ whole genome shotgun (WGS) entry which is preliminary data.</text>
</comment>
<keyword evidence="5" id="KW-1185">Reference proteome</keyword>
<feature type="transmembrane region" description="Helical" evidence="2">
    <location>
        <begin position="12"/>
        <end position="40"/>
    </location>
</feature>
<dbReference type="InterPro" id="IPR058352">
    <property type="entry name" value="DUF8039"/>
</dbReference>
<evidence type="ECO:0000313" key="5">
    <source>
        <dbReference type="Proteomes" id="UP001172457"/>
    </source>
</evidence>
<organism evidence="4 5">
    <name type="scientific">Centaurea solstitialis</name>
    <name type="common">yellow star-thistle</name>
    <dbReference type="NCBI Taxonomy" id="347529"/>
    <lineage>
        <taxon>Eukaryota</taxon>
        <taxon>Viridiplantae</taxon>
        <taxon>Streptophyta</taxon>
        <taxon>Embryophyta</taxon>
        <taxon>Tracheophyta</taxon>
        <taxon>Spermatophyta</taxon>
        <taxon>Magnoliopsida</taxon>
        <taxon>eudicotyledons</taxon>
        <taxon>Gunneridae</taxon>
        <taxon>Pentapetalae</taxon>
        <taxon>asterids</taxon>
        <taxon>campanulids</taxon>
        <taxon>Asterales</taxon>
        <taxon>Asteraceae</taxon>
        <taxon>Carduoideae</taxon>
        <taxon>Cardueae</taxon>
        <taxon>Centaureinae</taxon>
        <taxon>Centaurea</taxon>
    </lineage>
</organism>